<feature type="signal peptide" evidence="2">
    <location>
        <begin position="1"/>
        <end position="36"/>
    </location>
</feature>
<comment type="caution">
    <text evidence="4">The sequence shown here is derived from an EMBL/GenBank/DDBJ whole genome shotgun (WGS) entry which is preliminary data.</text>
</comment>
<evidence type="ECO:0000313" key="5">
    <source>
        <dbReference type="Proteomes" id="UP001254832"/>
    </source>
</evidence>
<dbReference type="Gene3D" id="3.40.50.1820">
    <property type="entry name" value="alpha/beta hydrolase"/>
    <property type="match status" value="2"/>
</dbReference>
<dbReference type="InterPro" id="IPR001119">
    <property type="entry name" value="SLH_dom"/>
</dbReference>
<feature type="domain" description="SLH" evidence="3">
    <location>
        <begin position="1344"/>
        <end position="1407"/>
    </location>
</feature>
<dbReference type="EMBL" id="JAVDTR010000002">
    <property type="protein sequence ID" value="MDR6722462.1"/>
    <property type="molecule type" value="Genomic_DNA"/>
</dbReference>
<evidence type="ECO:0000256" key="1">
    <source>
        <dbReference type="SAM" id="MobiDB-lite"/>
    </source>
</evidence>
<dbReference type="PROSITE" id="PS51272">
    <property type="entry name" value="SLH"/>
    <property type="match status" value="3"/>
</dbReference>
<evidence type="ECO:0000313" key="4">
    <source>
        <dbReference type="EMBL" id="MDR6722462.1"/>
    </source>
</evidence>
<dbReference type="PANTHER" id="PTHR48098">
    <property type="entry name" value="ENTEROCHELIN ESTERASE-RELATED"/>
    <property type="match status" value="1"/>
</dbReference>
<gene>
    <name evidence="4" type="ORF">J2W91_000910</name>
</gene>
<dbReference type="Gene3D" id="2.60.120.260">
    <property type="entry name" value="Galactose-binding domain-like"/>
    <property type="match status" value="1"/>
</dbReference>
<proteinExistence type="predicted"/>
<feature type="compositionally biased region" description="Polar residues" evidence="1">
    <location>
        <begin position="1159"/>
        <end position="1182"/>
    </location>
</feature>
<feature type="region of interest" description="Disordered" evidence="1">
    <location>
        <begin position="51"/>
        <end position="70"/>
    </location>
</feature>
<evidence type="ECO:0000259" key="3">
    <source>
        <dbReference type="PROSITE" id="PS51272"/>
    </source>
</evidence>
<dbReference type="InterPro" id="IPR029058">
    <property type="entry name" value="AB_hydrolase_fold"/>
</dbReference>
<feature type="compositionally biased region" description="Gly residues" evidence="1">
    <location>
        <begin position="1138"/>
        <end position="1155"/>
    </location>
</feature>
<name>A0AAP5GYG4_PAEAM</name>
<keyword evidence="2" id="KW-0732">Signal</keyword>
<accession>A0AAP5GYG4</accession>
<dbReference type="GO" id="GO:0016747">
    <property type="term" value="F:acyltransferase activity, transferring groups other than amino-acyl groups"/>
    <property type="evidence" value="ECO:0007669"/>
    <property type="project" value="TreeGrafter"/>
</dbReference>
<feature type="region of interest" description="Disordered" evidence="1">
    <location>
        <begin position="1133"/>
        <end position="1182"/>
    </location>
</feature>
<dbReference type="InterPro" id="IPR000801">
    <property type="entry name" value="Esterase-like"/>
</dbReference>
<dbReference type="RefSeq" id="WP_310136840.1">
    <property type="nucleotide sequence ID" value="NZ_JAVDTR010000002.1"/>
</dbReference>
<sequence>MKHSRSSSKKAKRKTIPIAALSAALMLTSSPSLIYAETTTAVQEKTVQVQGESIEEESVKEESIQGEQEAVVDDPSVAAPIEQESAIPVTEQNTQLGSQLVSSNPEVSPEEQKSRFYTATYVSDSLNQKEMSYRVYLPEGYYDSTRTYPVVYLLHGENNTSEQFESSGIADKLDQLMKDGTLQKMIVIMPDSSKGSYFVNQTEGDDQGNWENMIVNDLVPVVDGKFRTIDKPQYRAITGISMGGFGAFVVGLDHPEVFGSIGSHRAPLGMTIAGKNPMEMIKSKSENELKAYSIYLDGGADDPNTYADNSTNAIHAHLRSKSISHGYQMRPGDHTTDPLVDLNRSLGAFNSKFAKGILTGSFTATPQALGTDTNEVRVAYTTQLDRTAAQLFQNNGTDQDFELSVSLKVTNPAGEVLYSDTKNSGDIITSSAESTFSDSFNIPVDQLGSSKSTTVSLEASLLGSTISLGSKPLIRVTPTGTLPEDIQIDLLGDWKFKKDSYPGPSLHGEAENVDTTDWATVQPGLDWWTDGFGGYEGLNNYYGAAWYQKTFFVPEDFPDQDLTLMAGKIDDADITYINGIKVGETGFVNGVYKSSFWAASREYKIPSNLLKRGQVNTIAVYMLNDNGGGGWYSGPIGIYTKAAMQKIKDLPSEVPSENEVTTVKEFAAKQYQAIDQKNLTVYADTLSAKYFEKGIDKLKLLEQRQQWTKDYATIKTKINNPYVFTLDNRYLYTAEVVVTGTKADGTETVLQQGTVSQYYQQENGKLRETGDQKLFFVTEFYSESAKRTVKYRVYLPQSYLTNPDKRYSSVYLLHQFNSDSESYEIDKIDQILNKEIAAGRSKDMIVVMPDSSGMSWWVNGAEPDGVKWQDMVVKDLVPHVDQKFRTIDDARYRGTSGVSMGGFGSFAIGFQYPDLFSSAASHMGAINFTQAGQNPVEIIKSYPVEALKRYSIYLDSGNEDVYKFDVPVTTLHKYLKDNHGEHYAEIRDGLHDSAFYTKSIDLSFAQHSRHFADAHVTDGVLAGSLNIQSRSGNKTVTYQVTAKEQLNAYVDNIPTSPYVKNQTPDLHIPVILELVNQATGERVAVQQDALKARTGGVSKEGTLTIPALQDGNYSLKLKASVLDRTFTLATANYTVDGSTGGSPGNTGGSSTGGSSSGTPAITPTQPVATPGANTNTDGVNGATTVSREDVAAALEKQTDLSIKLAEGISLVLPFDALKQIMSELGSGFKLLNLKSIPVTATEQNSKIASAGQHLGGQLKSAGSFISLELSATLEDGTVRQLNPTFEQPVQIELAADAGTDHQLVGVYYWNEKGEAAFKRSTWHSETDTFEAQINELGTYSLMTFTKPFNDVQSGSWYNRAVEVMVAQHIVKGVNDANFAPQSSVTRAEFAALLTRMLGLEETANAPFADVSQDRWYASSVAAAYQAGIINGVSDVAFEPNRQITREQMAVMTYNALQKLYPGESGTSHDALAGFTDGRDIRPWAQQQLSTLVQLGLIQGNGKSMKPQGIATRGEAVQVLLNLMEHKGQ</sequence>
<dbReference type="Pfam" id="PF00756">
    <property type="entry name" value="Esterase"/>
    <property type="match status" value="2"/>
</dbReference>
<dbReference type="PANTHER" id="PTHR48098:SF1">
    <property type="entry name" value="DIACYLGLYCEROL ACYLTRANSFERASE_MYCOLYLTRANSFERASE AG85A"/>
    <property type="match status" value="1"/>
</dbReference>
<reference evidence="4" key="1">
    <citation type="submission" date="2023-07" db="EMBL/GenBank/DDBJ databases">
        <title>Sorghum-associated microbial communities from plants grown in Nebraska, USA.</title>
        <authorList>
            <person name="Schachtman D."/>
        </authorList>
    </citation>
    <scope>NUCLEOTIDE SEQUENCE</scope>
    <source>
        <strain evidence="4">BE80</strain>
    </source>
</reference>
<organism evidence="4 5">
    <name type="scientific">Paenibacillus amylolyticus</name>
    <dbReference type="NCBI Taxonomy" id="1451"/>
    <lineage>
        <taxon>Bacteria</taxon>
        <taxon>Bacillati</taxon>
        <taxon>Bacillota</taxon>
        <taxon>Bacilli</taxon>
        <taxon>Bacillales</taxon>
        <taxon>Paenibacillaceae</taxon>
        <taxon>Paenibacillus</taxon>
    </lineage>
</organism>
<feature type="chain" id="PRO_5042880167" evidence="2">
    <location>
        <begin position="37"/>
        <end position="1528"/>
    </location>
</feature>
<dbReference type="SUPFAM" id="SSF49785">
    <property type="entry name" value="Galactose-binding domain-like"/>
    <property type="match status" value="1"/>
</dbReference>
<dbReference type="Pfam" id="PF00395">
    <property type="entry name" value="SLH"/>
    <property type="match status" value="3"/>
</dbReference>
<feature type="domain" description="SLH" evidence="3">
    <location>
        <begin position="1408"/>
        <end position="1466"/>
    </location>
</feature>
<dbReference type="InterPro" id="IPR008979">
    <property type="entry name" value="Galactose-bd-like_sf"/>
</dbReference>
<protein>
    <submittedName>
        <fullName evidence="4">Enterochelin esterase-like enzyme</fullName>
    </submittedName>
</protein>
<dbReference type="SUPFAM" id="SSF53474">
    <property type="entry name" value="alpha/beta-Hydrolases"/>
    <property type="match status" value="2"/>
</dbReference>
<dbReference type="Proteomes" id="UP001254832">
    <property type="component" value="Unassembled WGS sequence"/>
</dbReference>
<evidence type="ECO:0000256" key="2">
    <source>
        <dbReference type="SAM" id="SignalP"/>
    </source>
</evidence>
<dbReference type="InterPro" id="IPR050583">
    <property type="entry name" value="Mycobacterial_A85_antigen"/>
</dbReference>
<feature type="domain" description="SLH" evidence="3">
    <location>
        <begin position="1471"/>
        <end position="1528"/>
    </location>
</feature>